<dbReference type="KEGG" id="fls:GLV81_00975"/>
<dbReference type="PROSITE" id="PS51688">
    <property type="entry name" value="ICA"/>
    <property type="match status" value="1"/>
</dbReference>
<dbReference type="InterPro" id="IPR036388">
    <property type="entry name" value="WH-like_DNA-bd_sf"/>
</dbReference>
<evidence type="ECO:0000256" key="1">
    <source>
        <dbReference type="SAM" id="SignalP"/>
    </source>
</evidence>
<protein>
    <recommendedName>
        <fullName evidence="2">Peptidase S74 domain-containing protein</fullName>
    </recommendedName>
</protein>
<dbReference type="Gene3D" id="1.10.10.10">
    <property type="entry name" value="Winged helix-like DNA-binding domain superfamily/Winged helix DNA-binding domain"/>
    <property type="match status" value="1"/>
</dbReference>
<reference evidence="3 4" key="1">
    <citation type="submission" date="2019-11" db="EMBL/GenBank/DDBJ databases">
        <authorList>
            <person name="Im W.T."/>
        </authorList>
    </citation>
    <scope>NUCLEOTIDE SEQUENCE [LARGE SCALE GENOMIC DNA]</scope>
    <source>
        <strain evidence="3 4">SB-02</strain>
    </source>
</reference>
<organism evidence="3 4">
    <name type="scientific">Phnomibacter ginsenosidimutans</name>
    <dbReference type="NCBI Taxonomy" id="2676868"/>
    <lineage>
        <taxon>Bacteria</taxon>
        <taxon>Pseudomonadati</taxon>
        <taxon>Bacteroidota</taxon>
        <taxon>Chitinophagia</taxon>
        <taxon>Chitinophagales</taxon>
        <taxon>Chitinophagaceae</taxon>
        <taxon>Phnomibacter</taxon>
    </lineage>
</organism>
<evidence type="ECO:0000313" key="3">
    <source>
        <dbReference type="EMBL" id="QGW26858.1"/>
    </source>
</evidence>
<feature type="domain" description="Peptidase S74" evidence="2">
    <location>
        <begin position="432"/>
        <end position="527"/>
    </location>
</feature>
<feature type="signal peptide" evidence="1">
    <location>
        <begin position="1"/>
        <end position="18"/>
    </location>
</feature>
<dbReference type="EMBL" id="CP046566">
    <property type="protein sequence ID" value="QGW26858.1"/>
    <property type="molecule type" value="Genomic_DNA"/>
</dbReference>
<evidence type="ECO:0000313" key="4">
    <source>
        <dbReference type="Proteomes" id="UP000426027"/>
    </source>
</evidence>
<gene>
    <name evidence="3" type="ORF">GLV81_00975</name>
</gene>
<sequence>MKNTLTLALCCMSMFAAAQHVGIGIANPTDNLQVHGNNATSSGISFTNNATGNTAANGMRIGLFYDAANAINRYGFISVPANLPFNIWQGTQRRLVMNNTGEIGIGMNPYPGATLSVNGSAYIIAKPATGALVFVADTIASNTNLGTGVVLTKHLSTGRNFFNFLLRGDRSQAILEVDFKNGTANAKQTEILFDSTGRIGIGNYLSYYNNPIQSDLHLFGSQTIEGKTGGTQLSINGPASNYSSGSYFKLAYNASGNESAPVPLGQRFHYFMKLNDSSVFNSPDAGGSLAIGRYRTTPLGAIFYKNDLIALSQNKTGQVGIGGYPLSTDNVHEVFMWGNTRFSADKITLDRPAAASASSASIELRNEGAYRYGFGYDASNDRFFLYEGKSNSNALFVNNGRLGVGNRNPTTNTLEVNGNASKATAGDWLANSDARLKKEITPLNNALEKLLQLKGVTYEWNDDKTGTQRPAGKQMGFTAQNIQQVFPQLVSTDAQGYLQTSYGTYDALYVEAIKTLLQRIETLEQQVKALQQR</sequence>
<dbReference type="RefSeq" id="WP_157476024.1">
    <property type="nucleotide sequence ID" value="NZ_CP046566.1"/>
</dbReference>
<dbReference type="Proteomes" id="UP000426027">
    <property type="component" value="Chromosome"/>
</dbReference>
<proteinExistence type="predicted"/>
<name>A0A6I6GGS4_9BACT</name>
<keyword evidence="4" id="KW-1185">Reference proteome</keyword>
<dbReference type="Pfam" id="PF13884">
    <property type="entry name" value="Peptidase_S74"/>
    <property type="match status" value="1"/>
</dbReference>
<evidence type="ECO:0000259" key="2">
    <source>
        <dbReference type="PROSITE" id="PS51688"/>
    </source>
</evidence>
<feature type="chain" id="PRO_5026197409" description="Peptidase S74 domain-containing protein" evidence="1">
    <location>
        <begin position="19"/>
        <end position="533"/>
    </location>
</feature>
<keyword evidence="1" id="KW-0732">Signal</keyword>
<accession>A0A6I6GGS4</accession>
<dbReference type="InterPro" id="IPR030392">
    <property type="entry name" value="S74_ICA"/>
</dbReference>
<dbReference type="AlphaFoldDB" id="A0A6I6GGS4"/>